<dbReference type="Pfam" id="PF04965">
    <property type="entry name" value="GPW_gp25"/>
    <property type="match status" value="1"/>
</dbReference>
<dbReference type="InterPro" id="IPR007048">
    <property type="entry name" value="IraD/Gp25-like"/>
</dbReference>
<keyword evidence="1" id="KW-0175">Coiled coil</keyword>
<dbReference type="EMBL" id="JAQGEF010000002">
    <property type="protein sequence ID" value="MDA3613695.1"/>
    <property type="molecule type" value="Genomic_DNA"/>
</dbReference>
<name>A0ABT4UFZ9_9BACT</name>
<dbReference type="RefSeq" id="WP_407030023.1">
    <property type="nucleotide sequence ID" value="NZ_JAQGEF010000002.1"/>
</dbReference>
<feature type="coiled-coil region" evidence="1">
    <location>
        <begin position="72"/>
        <end position="99"/>
    </location>
</feature>
<dbReference type="SUPFAM" id="SSF160719">
    <property type="entry name" value="gpW/gp25-like"/>
    <property type="match status" value="1"/>
</dbReference>
<organism evidence="3 4">
    <name type="scientific">Polluticaenibacter yanchengensis</name>
    <dbReference type="NCBI Taxonomy" id="3014562"/>
    <lineage>
        <taxon>Bacteria</taxon>
        <taxon>Pseudomonadati</taxon>
        <taxon>Bacteroidota</taxon>
        <taxon>Chitinophagia</taxon>
        <taxon>Chitinophagales</taxon>
        <taxon>Chitinophagaceae</taxon>
        <taxon>Polluticaenibacter</taxon>
    </lineage>
</organism>
<proteinExistence type="predicted"/>
<keyword evidence="4" id="KW-1185">Reference proteome</keyword>
<dbReference type="Gene3D" id="3.10.450.40">
    <property type="match status" value="1"/>
</dbReference>
<evidence type="ECO:0000313" key="4">
    <source>
        <dbReference type="Proteomes" id="UP001210231"/>
    </source>
</evidence>
<comment type="caution">
    <text evidence="3">The sequence shown here is derived from an EMBL/GenBank/DDBJ whole genome shotgun (WGS) entry which is preliminary data.</text>
</comment>
<dbReference type="Proteomes" id="UP001210231">
    <property type="component" value="Unassembled WGS sequence"/>
</dbReference>
<sequence>MEYLKLPLLLEPFFEQQPIATCNMESSVMRFLHLLITTAQEEFPVDEQFGLSFWDEDYSTHITSDLRREQLVHHLLGQIERYEKRLAQVEVDVNIKNNQVSHQGVMTERRRVEIIVKARLTHSLEPFSFYTGFFIGPFNMD</sequence>
<evidence type="ECO:0000256" key="1">
    <source>
        <dbReference type="SAM" id="Coils"/>
    </source>
</evidence>
<accession>A0ABT4UFZ9</accession>
<gene>
    <name evidence="3" type="ORF">O3P16_02660</name>
</gene>
<evidence type="ECO:0000259" key="2">
    <source>
        <dbReference type="Pfam" id="PF04965"/>
    </source>
</evidence>
<evidence type="ECO:0000313" key="3">
    <source>
        <dbReference type="EMBL" id="MDA3613695.1"/>
    </source>
</evidence>
<protein>
    <submittedName>
        <fullName evidence="3">GPW/gp25 family protein</fullName>
    </submittedName>
</protein>
<feature type="domain" description="IraD/Gp25-like" evidence="2">
    <location>
        <begin position="24"/>
        <end position="122"/>
    </location>
</feature>
<reference evidence="3 4" key="1">
    <citation type="submission" date="2022-12" db="EMBL/GenBank/DDBJ databases">
        <title>Chitinophagaceae gen. sp. nov., a new member of the family Chitinophagaceae, isolated from soil in a chemical factory.</title>
        <authorList>
            <person name="Ke Z."/>
        </authorList>
    </citation>
    <scope>NUCLEOTIDE SEQUENCE [LARGE SCALE GENOMIC DNA]</scope>
    <source>
        <strain evidence="3 4">LY-5</strain>
    </source>
</reference>